<dbReference type="EMBL" id="CP045871">
    <property type="protein sequence ID" value="QGG80293.1"/>
    <property type="molecule type" value="Genomic_DNA"/>
</dbReference>
<reference evidence="2 3" key="1">
    <citation type="submission" date="2019-11" db="EMBL/GenBank/DDBJ databases">
        <authorList>
            <person name="Khan S.A."/>
            <person name="Jeon C.O."/>
            <person name="Chun B.H."/>
        </authorList>
    </citation>
    <scope>NUCLEOTIDE SEQUENCE [LARGE SCALE GENOMIC DNA]</scope>
    <source>
        <strain evidence="2 3">IMCC 1097</strain>
    </source>
</reference>
<protein>
    <submittedName>
        <fullName evidence="2">Methyltransferase domain-containing protein</fullName>
    </submittedName>
</protein>
<dbReference type="Gene3D" id="3.40.50.150">
    <property type="entry name" value="Vaccinia Virus protein VP39"/>
    <property type="match status" value="1"/>
</dbReference>
<keyword evidence="2" id="KW-0808">Transferase</keyword>
<keyword evidence="2" id="KW-0489">Methyltransferase</keyword>
<dbReference type="OrthoDB" id="6191410at2"/>
<dbReference type="KEGG" id="llp:GH975_06775"/>
<keyword evidence="3" id="KW-1185">Reference proteome</keyword>
<dbReference type="InterPro" id="IPR013216">
    <property type="entry name" value="Methyltransf_11"/>
</dbReference>
<evidence type="ECO:0000313" key="3">
    <source>
        <dbReference type="Proteomes" id="UP000388235"/>
    </source>
</evidence>
<evidence type="ECO:0000259" key="1">
    <source>
        <dbReference type="Pfam" id="PF08241"/>
    </source>
</evidence>
<name>A0A5Q2QAL5_9GAMM</name>
<gene>
    <name evidence="2" type="ORF">GH975_06775</name>
</gene>
<dbReference type="InterPro" id="IPR029063">
    <property type="entry name" value="SAM-dependent_MTases_sf"/>
</dbReference>
<dbReference type="GO" id="GO:0008757">
    <property type="term" value="F:S-adenosylmethionine-dependent methyltransferase activity"/>
    <property type="evidence" value="ECO:0007669"/>
    <property type="project" value="InterPro"/>
</dbReference>
<feature type="domain" description="Methyltransferase type 11" evidence="1">
    <location>
        <begin position="95"/>
        <end position="154"/>
    </location>
</feature>
<dbReference type="GO" id="GO:0032259">
    <property type="term" value="P:methylation"/>
    <property type="evidence" value="ECO:0007669"/>
    <property type="project" value="UniProtKB-KW"/>
</dbReference>
<organism evidence="2 3">
    <name type="scientific">Litorivicinus lipolyticus</name>
    <dbReference type="NCBI Taxonomy" id="418701"/>
    <lineage>
        <taxon>Bacteria</taxon>
        <taxon>Pseudomonadati</taxon>
        <taxon>Pseudomonadota</taxon>
        <taxon>Gammaproteobacteria</taxon>
        <taxon>Oceanospirillales</taxon>
        <taxon>Litorivicinaceae</taxon>
        <taxon>Litorivicinus</taxon>
    </lineage>
</organism>
<dbReference type="AlphaFoldDB" id="A0A5Q2QAL5"/>
<sequence>MSVKNRRQFITLNAGLGYPQCMQFVPMSPDFSDSAALGLFRWFQTPAGQALLADERLAIDPCLRALFAPLTVQISGAGSLLTQSKSAHRIWVVARESLGDRDTPALVARPSELPLASDSVDVVVLHHTLDVTRHPHSVLREAIRVLRPGGTVLIIGFDPLGPLRWSKAPLGRRVWPALGISSKRLSDWLGLLNCPPQRVERLGYPDVAGWLAKRQWWGNTCTLVVARKQRVIPPRALRQRLRGRLAQIKPQAASAKTG</sequence>
<accession>A0A5Q2QAL5</accession>
<dbReference type="Proteomes" id="UP000388235">
    <property type="component" value="Chromosome"/>
</dbReference>
<proteinExistence type="predicted"/>
<evidence type="ECO:0000313" key="2">
    <source>
        <dbReference type="EMBL" id="QGG80293.1"/>
    </source>
</evidence>
<dbReference type="Pfam" id="PF08241">
    <property type="entry name" value="Methyltransf_11"/>
    <property type="match status" value="1"/>
</dbReference>
<dbReference type="SUPFAM" id="SSF53335">
    <property type="entry name" value="S-adenosyl-L-methionine-dependent methyltransferases"/>
    <property type="match status" value="1"/>
</dbReference>